<sequence length="301" mass="33675">MKQSKAQYSALEADADFEDIYDSAPEEDYEPPPVPYSIPNQTTGNPQISHDTPSDLQSILAQLSQYAATPQQPPPNTASSEGARQIQIQQSQGLPLQQQQAPPSFIARSLDPRLDPQRHQTATPPNQTSKTPAIDPASILEWPQALRCVNKLSAQNPSTETAIKRMIFDQENNVKQWWKDREALLVRQAGRVDSVKELNETIKAIGGTPASPPTPEEDQAERDTFDKKVYKASLQMHNHHAVELKKLGVPFFGVNPNFIIATELQQTIAARDPLSKAMITQEELSNLQRKMVQYLEDLYKD</sequence>
<feature type="compositionally biased region" description="Acidic residues" evidence="1">
    <location>
        <begin position="13"/>
        <end position="30"/>
    </location>
</feature>
<dbReference type="AlphaFoldDB" id="A0A9P4NT99"/>
<feature type="compositionally biased region" description="Low complexity" evidence="1">
    <location>
        <begin position="77"/>
        <end position="102"/>
    </location>
</feature>
<evidence type="ECO:0000313" key="3">
    <source>
        <dbReference type="Proteomes" id="UP000800235"/>
    </source>
</evidence>
<protein>
    <submittedName>
        <fullName evidence="2">Uncharacterized protein</fullName>
    </submittedName>
</protein>
<dbReference type="InterPro" id="IPR018858">
    <property type="entry name" value="DUF2458"/>
</dbReference>
<feature type="region of interest" description="Disordered" evidence="1">
    <location>
        <begin position="1"/>
        <end position="102"/>
    </location>
</feature>
<reference evidence="2" key="1">
    <citation type="journal article" date="2020" name="Stud. Mycol.">
        <title>101 Dothideomycetes genomes: a test case for predicting lifestyles and emergence of pathogens.</title>
        <authorList>
            <person name="Haridas S."/>
            <person name="Albert R."/>
            <person name="Binder M."/>
            <person name="Bloem J."/>
            <person name="Labutti K."/>
            <person name="Salamov A."/>
            <person name="Andreopoulos B."/>
            <person name="Baker S."/>
            <person name="Barry K."/>
            <person name="Bills G."/>
            <person name="Bluhm B."/>
            <person name="Cannon C."/>
            <person name="Castanera R."/>
            <person name="Culley D."/>
            <person name="Daum C."/>
            <person name="Ezra D."/>
            <person name="Gonzalez J."/>
            <person name="Henrissat B."/>
            <person name="Kuo A."/>
            <person name="Liang C."/>
            <person name="Lipzen A."/>
            <person name="Lutzoni F."/>
            <person name="Magnuson J."/>
            <person name="Mondo S."/>
            <person name="Nolan M."/>
            <person name="Ohm R."/>
            <person name="Pangilinan J."/>
            <person name="Park H.-J."/>
            <person name="Ramirez L."/>
            <person name="Alfaro M."/>
            <person name="Sun H."/>
            <person name="Tritt A."/>
            <person name="Yoshinaga Y."/>
            <person name="Zwiers L.-H."/>
            <person name="Turgeon B."/>
            <person name="Goodwin S."/>
            <person name="Spatafora J."/>
            <person name="Crous P."/>
            <person name="Grigoriev I."/>
        </authorList>
    </citation>
    <scope>NUCLEOTIDE SEQUENCE</scope>
    <source>
        <strain evidence="2">CBS 130266</strain>
    </source>
</reference>
<dbReference type="Proteomes" id="UP000800235">
    <property type="component" value="Unassembled WGS sequence"/>
</dbReference>
<accession>A0A9P4NT99</accession>
<name>A0A9P4NT99_9PEZI</name>
<evidence type="ECO:0000256" key="1">
    <source>
        <dbReference type="SAM" id="MobiDB-lite"/>
    </source>
</evidence>
<evidence type="ECO:0000313" key="2">
    <source>
        <dbReference type="EMBL" id="KAF2431265.1"/>
    </source>
</evidence>
<keyword evidence="3" id="KW-1185">Reference proteome</keyword>
<dbReference type="OrthoDB" id="5363415at2759"/>
<gene>
    <name evidence="2" type="ORF">EJ08DRAFT_660140</name>
</gene>
<dbReference type="Pfam" id="PF10454">
    <property type="entry name" value="DUF2458"/>
    <property type="match status" value="1"/>
</dbReference>
<feature type="compositionally biased region" description="Polar residues" evidence="1">
    <location>
        <begin position="38"/>
        <end position="63"/>
    </location>
</feature>
<organism evidence="2 3">
    <name type="scientific">Tothia fuscella</name>
    <dbReference type="NCBI Taxonomy" id="1048955"/>
    <lineage>
        <taxon>Eukaryota</taxon>
        <taxon>Fungi</taxon>
        <taxon>Dikarya</taxon>
        <taxon>Ascomycota</taxon>
        <taxon>Pezizomycotina</taxon>
        <taxon>Dothideomycetes</taxon>
        <taxon>Pleosporomycetidae</taxon>
        <taxon>Venturiales</taxon>
        <taxon>Cylindrosympodiaceae</taxon>
        <taxon>Tothia</taxon>
    </lineage>
</organism>
<comment type="caution">
    <text evidence="2">The sequence shown here is derived from an EMBL/GenBank/DDBJ whole genome shotgun (WGS) entry which is preliminary data.</text>
</comment>
<dbReference type="EMBL" id="MU007033">
    <property type="protein sequence ID" value="KAF2431265.1"/>
    <property type="molecule type" value="Genomic_DNA"/>
</dbReference>
<feature type="region of interest" description="Disordered" evidence="1">
    <location>
        <begin position="204"/>
        <end position="223"/>
    </location>
</feature>
<proteinExistence type="predicted"/>